<dbReference type="Gene3D" id="2.130.10.10">
    <property type="entry name" value="YVTN repeat-like/Quinoprotein amine dehydrogenase"/>
    <property type="match status" value="2"/>
</dbReference>
<dbReference type="GO" id="GO:0010411">
    <property type="term" value="P:xyloglucan metabolic process"/>
    <property type="evidence" value="ECO:0007669"/>
    <property type="project" value="TreeGrafter"/>
</dbReference>
<dbReference type="SUPFAM" id="SSF110296">
    <property type="entry name" value="Oligoxyloglucan reducing end-specific cellobiohydrolase"/>
    <property type="match status" value="1"/>
</dbReference>
<dbReference type="InterPro" id="IPR052025">
    <property type="entry name" value="Xyloglucanase_GH74"/>
</dbReference>
<dbReference type="InterPro" id="IPR015943">
    <property type="entry name" value="WD40/YVTN_repeat-like_dom_sf"/>
</dbReference>
<dbReference type="AlphaFoldDB" id="A0A0H4X9B7"/>
<dbReference type="RefSeq" id="WP_002633805.1">
    <property type="nucleotide sequence ID" value="NZ_CP012109.1"/>
</dbReference>
<dbReference type="KEGG" id="mym:A176_007495"/>
<keyword evidence="2" id="KW-0732">Signal</keyword>
<protein>
    <submittedName>
        <fullName evidence="3">BNR/Asp-box repeat domain protein</fullName>
    </submittedName>
</protein>
<dbReference type="Proteomes" id="UP000009026">
    <property type="component" value="Chromosome"/>
</dbReference>
<gene>
    <name evidence="3" type="ORF">A176_007495</name>
</gene>
<evidence type="ECO:0000256" key="1">
    <source>
        <dbReference type="SAM" id="MobiDB-lite"/>
    </source>
</evidence>
<dbReference type="EMBL" id="CP012109">
    <property type="protein sequence ID" value="AKQ70583.1"/>
    <property type="molecule type" value="Genomic_DNA"/>
</dbReference>
<evidence type="ECO:0000313" key="3">
    <source>
        <dbReference type="EMBL" id="AKQ70583.1"/>
    </source>
</evidence>
<dbReference type="STRING" id="1297742.A176_007495"/>
<feature type="region of interest" description="Disordered" evidence="1">
    <location>
        <begin position="371"/>
        <end position="428"/>
    </location>
</feature>
<accession>A0A0H4X9B7</accession>
<keyword evidence="4" id="KW-1185">Reference proteome</keyword>
<feature type="chain" id="PRO_5005212481" evidence="2">
    <location>
        <begin position="28"/>
        <end position="450"/>
    </location>
</feature>
<sequence length="450" mass="48543">MKRNAVAWSTVISLLAVLPGRVASAHAGLPETSNIVIRRGHPQDFFVGTTFGAVISRDQGQTWRWVCPDAMGYGGWRPEAYLWRETGDILAATGSALLHSPDEGCTWRAHPFFRPTWVTGLAGHPTDDRVFYAVTGRPGLANGVYRSGDGGETWSATPLLRAGLELNAVRVSPVDPRRLYASGVSNNQMVLLRSDDAGDTWQEFPHALPELLRPYALTVVALDPIAVDVVWTRVSAQGYTHLHRSDDGGRTLTQVSVLDDTFINMDLSSDGATAWVGTLNYFFMGPSTGPMEKQPLPTGNACVLRDGETIYGCGSTWLHDWALARSTDQGRTWQHIFALYEIQGTQLCPRGTPVRDLCPARWPQLAEQLGAPLYPDGGVEEPPPPFDAGTPDAGTPDAGASDSGTQGPGDPPDAPKSSGCGASPGGPVPMLLLLSTLLPWRRGARRPHHR</sequence>
<dbReference type="PANTHER" id="PTHR43739:SF5">
    <property type="entry name" value="EXO-ALPHA-SIALIDASE"/>
    <property type="match status" value="1"/>
</dbReference>
<dbReference type="PATRIC" id="fig|1297742.4.peg.7625"/>
<dbReference type="PANTHER" id="PTHR43739">
    <property type="entry name" value="XYLOGLUCANASE (EUROFUNG)"/>
    <property type="match status" value="1"/>
</dbReference>
<evidence type="ECO:0000313" key="4">
    <source>
        <dbReference type="Proteomes" id="UP000009026"/>
    </source>
</evidence>
<dbReference type="OrthoDB" id="5497530at2"/>
<evidence type="ECO:0000256" key="2">
    <source>
        <dbReference type="SAM" id="SignalP"/>
    </source>
</evidence>
<dbReference type="CDD" id="cd15482">
    <property type="entry name" value="Sialidase_non-viral"/>
    <property type="match status" value="2"/>
</dbReference>
<dbReference type="eggNOG" id="COG4447">
    <property type="taxonomic scope" value="Bacteria"/>
</dbReference>
<organism evidence="3 4">
    <name type="scientific">Pseudomyxococcus hansupus</name>
    <dbReference type="NCBI Taxonomy" id="1297742"/>
    <lineage>
        <taxon>Bacteria</taxon>
        <taxon>Pseudomonadati</taxon>
        <taxon>Myxococcota</taxon>
        <taxon>Myxococcia</taxon>
        <taxon>Myxococcales</taxon>
        <taxon>Cystobacterineae</taxon>
        <taxon>Myxococcaceae</taxon>
        <taxon>Pseudomyxococcus</taxon>
    </lineage>
</organism>
<proteinExistence type="predicted"/>
<reference evidence="3 4" key="1">
    <citation type="journal article" date="2016" name="PLoS ONE">
        <title>Complete Genome Sequence and Comparative Genomics of a Novel Myxobacterium Myxococcus hansupus.</title>
        <authorList>
            <person name="Sharma G."/>
            <person name="Narwani T."/>
            <person name="Subramanian S."/>
        </authorList>
    </citation>
    <scope>NUCLEOTIDE SEQUENCE [LARGE SCALE GENOMIC DNA]</scope>
    <source>
        <strain evidence="4">mixupus</strain>
    </source>
</reference>
<feature type="signal peptide" evidence="2">
    <location>
        <begin position="1"/>
        <end position="27"/>
    </location>
</feature>
<name>A0A0H4X9B7_9BACT</name>